<keyword evidence="1" id="KW-0472">Membrane</keyword>
<dbReference type="RefSeq" id="WP_273629176.1">
    <property type="nucleotide sequence ID" value="NZ_CP117167.1"/>
</dbReference>
<gene>
    <name evidence="3" type="ORF">PQO05_19815</name>
</gene>
<keyword evidence="3" id="KW-0808">Transferase</keyword>
<feature type="transmembrane region" description="Helical" evidence="1">
    <location>
        <begin position="91"/>
        <end position="111"/>
    </location>
</feature>
<dbReference type="EMBL" id="CP117167">
    <property type="protein sequence ID" value="WCT10988.1"/>
    <property type="molecule type" value="Genomic_DNA"/>
</dbReference>
<accession>A0ABY7T5C1</accession>
<keyword evidence="4" id="KW-1185">Reference proteome</keyword>
<dbReference type="InterPro" id="IPR002656">
    <property type="entry name" value="Acyl_transf_3_dom"/>
</dbReference>
<organism evidence="3 4">
    <name type="scientific">Mucilaginibacter jinjuensis</name>
    <dbReference type="NCBI Taxonomy" id="1176721"/>
    <lineage>
        <taxon>Bacteria</taxon>
        <taxon>Pseudomonadati</taxon>
        <taxon>Bacteroidota</taxon>
        <taxon>Sphingobacteriia</taxon>
        <taxon>Sphingobacteriales</taxon>
        <taxon>Sphingobacteriaceae</taxon>
        <taxon>Mucilaginibacter</taxon>
    </lineage>
</organism>
<evidence type="ECO:0000256" key="1">
    <source>
        <dbReference type="SAM" id="Phobius"/>
    </source>
</evidence>
<feature type="transmembrane region" description="Helical" evidence="1">
    <location>
        <begin position="53"/>
        <end position="71"/>
    </location>
</feature>
<feature type="transmembrane region" description="Helical" evidence="1">
    <location>
        <begin position="176"/>
        <end position="197"/>
    </location>
</feature>
<evidence type="ECO:0000313" key="4">
    <source>
        <dbReference type="Proteomes" id="UP001216139"/>
    </source>
</evidence>
<feature type="transmembrane region" description="Helical" evidence="1">
    <location>
        <begin position="12"/>
        <end position="33"/>
    </location>
</feature>
<feature type="transmembrane region" description="Helical" evidence="1">
    <location>
        <begin position="258"/>
        <end position="280"/>
    </location>
</feature>
<dbReference type="InterPro" id="IPR050879">
    <property type="entry name" value="Acyltransferase_3"/>
</dbReference>
<evidence type="ECO:0000259" key="2">
    <source>
        <dbReference type="Pfam" id="PF01757"/>
    </source>
</evidence>
<dbReference type="Pfam" id="PF01757">
    <property type="entry name" value="Acyl_transf_3"/>
    <property type="match status" value="1"/>
</dbReference>
<keyword evidence="1" id="KW-0812">Transmembrane</keyword>
<dbReference type="PANTHER" id="PTHR23028:SF53">
    <property type="entry name" value="ACYL_TRANSF_3 DOMAIN-CONTAINING PROTEIN"/>
    <property type="match status" value="1"/>
</dbReference>
<feature type="domain" description="Acyltransferase 3" evidence="2">
    <location>
        <begin position="8"/>
        <end position="354"/>
    </location>
</feature>
<name>A0ABY7T5C1_9SPHI</name>
<keyword evidence="1" id="KW-1133">Transmembrane helix</keyword>
<feature type="transmembrane region" description="Helical" evidence="1">
    <location>
        <begin position="335"/>
        <end position="358"/>
    </location>
</feature>
<feature type="transmembrane region" description="Helical" evidence="1">
    <location>
        <begin position="234"/>
        <end position="252"/>
    </location>
</feature>
<feature type="transmembrane region" description="Helical" evidence="1">
    <location>
        <begin position="301"/>
        <end position="323"/>
    </location>
</feature>
<dbReference type="Proteomes" id="UP001216139">
    <property type="component" value="Chromosome"/>
</dbReference>
<proteinExistence type="predicted"/>
<sequence>MNKKIYFENLDGLRFLCFLSVFFYHSFYTQFAYIEKDAVYQFIKHGIFGNGNLGVNFFFVLSGFLITTLLIEEKKLNGNIKIPFFWLRRILRIWPLFYAAVFIGFVIFPFLKRLTGQVPNETAHLVYYLTFTNNFDMIKNGLPDASILGVLWSVAVEEQFYFVWPIILYVFPINKLWIPFSVILISSLIFRALNHNYAMLENHTLSCIGDMVIGATGAWLIEISPRFKLTIQKLSKTKILLVYLVFAVIYFFRQQLLLANYGTMIFERLFIAIVIVTIIMEQTYASNSFFKMSSFKRMSKLGTITYGLYCLHFLGILIAINITKKLSINNKLWEVMIVDTSIALVTAIIISAISYKFYEAPFLKLKNKFAFITK</sequence>
<reference evidence="3 4" key="1">
    <citation type="submission" date="2023-02" db="EMBL/GenBank/DDBJ databases">
        <title>Genome sequence of Mucilaginibacter jinjuensis strain KACC 16571.</title>
        <authorList>
            <person name="Kim S."/>
            <person name="Heo J."/>
            <person name="Kwon S.-W."/>
        </authorList>
    </citation>
    <scope>NUCLEOTIDE SEQUENCE [LARGE SCALE GENOMIC DNA]</scope>
    <source>
        <strain evidence="3 4">KACC 16571</strain>
    </source>
</reference>
<dbReference type="PANTHER" id="PTHR23028">
    <property type="entry name" value="ACETYLTRANSFERASE"/>
    <property type="match status" value="1"/>
</dbReference>
<keyword evidence="3" id="KW-0012">Acyltransferase</keyword>
<dbReference type="GO" id="GO:0016746">
    <property type="term" value="F:acyltransferase activity"/>
    <property type="evidence" value="ECO:0007669"/>
    <property type="project" value="UniProtKB-KW"/>
</dbReference>
<protein>
    <submittedName>
        <fullName evidence="3">Acyltransferase</fullName>
    </submittedName>
</protein>
<evidence type="ECO:0000313" key="3">
    <source>
        <dbReference type="EMBL" id="WCT10988.1"/>
    </source>
</evidence>